<name>A0AAU8BKZ5_9VIBR</name>
<sequence length="404" mass="45438">MEMIETKMEGVKSVMLTNKKLISVLMSAALIGCTSTGSSSGSNVGDIDMTSTEQITMFDSISSRLKEAEQKLISEELDWYAVDAHEKMGEALEEAKEYYSEFENDPSLISDSGFFSSKSYGEKTIEALNSFDSAYKLAVATKQRVQSTMAIAFENKQFLDQLAVKSVYPTDYARVDKQLKNVVDYIARNEDFDSQRLLSLEKNQHNLEVRTITRKYLGGLEQKKLAQEKQRFSNYAPIVTSRSNSLLEKAKAYINASPRDYEAIENMSNDFAFSLERNEKIVIQVKELKSLSEKQFERYILALEASLQEIAVATGIEKIGNKTLKEQARAIKVSLLDRESKGKITGDRKLAEVEQKNHALTQQAKSLSEELQQYKAEKTALERTIKTLSLATDSSIPDPTKLTP</sequence>
<dbReference type="PROSITE" id="PS51257">
    <property type="entry name" value="PROKAR_LIPOPROTEIN"/>
    <property type="match status" value="1"/>
</dbReference>
<evidence type="ECO:0008006" key="3">
    <source>
        <dbReference type="Google" id="ProtNLM"/>
    </source>
</evidence>
<dbReference type="KEGG" id="vck:PG915_01965"/>
<organism evidence="2">
    <name type="scientific">Vibrio chaetopteri</name>
    <dbReference type="NCBI Taxonomy" id="3016528"/>
    <lineage>
        <taxon>Bacteria</taxon>
        <taxon>Pseudomonadati</taxon>
        <taxon>Pseudomonadota</taxon>
        <taxon>Gammaproteobacteria</taxon>
        <taxon>Vibrionales</taxon>
        <taxon>Vibrionaceae</taxon>
        <taxon>Vibrio</taxon>
    </lineage>
</organism>
<reference evidence="2" key="1">
    <citation type="submission" date="2023-01" db="EMBL/GenBank/DDBJ databases">
        <title>Vibrio sp. CB1-14 genome sequencing.</title>
        <authorList>
            <person name="Otstavnykh N."/>
            <person name="Isaeva M."/>
            <person name="Meleshko D."/>
        </authorList>
    </citation>
    <scope>NUCLEOTIDE SEQUENCE</scope>
    <source>
        <strain evidence="2">CB1-14</strain>
    </source>
</reference>
<evidence type="ECO:0000313" key="2">
    <source>
        <dbReference type="EMBL" id="XCD16370.1"/>
    </source>
</evidence>
<dbReference type="AlphaFoldDB" id="A0AAU8BKZ5"/>
<keyword evidence="1" id="KW-0175">Coiled coil</keyword>
<accession>A0AAU8BKZ5</accession>
<dbReference type="RefSeq" id="WP_353497653.1">
    <property type="nucleotide sequence ID" value="NZ_CP115920.1"/>
</dbReference>
<dbReference type="EMBL" id="CP115920">
    <property type="protein sequence ID" value="XCD16370.1"/>
    <property type="molecule type" value="Genomic_DNA"/>
</dbReference>
<protein>
    <recommendedName>
        <fullName evidence="3">ATPase involved in DNA repair</fullName>
    </recommendedName>
</protein>
<proteinExistence type="predicted"/>
<feature type="coiled-coil region" evidence="1">
    <location>
        <begin position="350"/>
        <end position="391"/>
    </location>
</feature>
<evidence type="ECO:0000256" key="1">
    <source>
        <dbReference type="SAM" id="Coils"/>
    </source>
</evidence>
<gene>
    <name evidence="2" type="ORF">PG915_01965</name>
</gene>